<dbReference type="OrthoDB" id="3454610at2"/>
<evidence type="ECO:0000256" key="3">
    <source>
        <dbReference type="ARBA" id="ARBA00022692"/>
    </source>
</evidence>
<feature type="domain" description="Major facilitator superfamily (MFS) profile" evidence="8">
    <location>
        <begin position="62"/>
        <end position="445"/>
    </location>
</feature>
<evidence type="ECO:0000256" key="5">
    <source>
        <dbReference type="ARBA" id="ARBA00023136"/>
    </source>
</evidence>
<dbReference type="PANTHER" id="PTHR43124">
    <property type="entry name" value="PURINE EFFLUX PUMP PBUE"/>
    <property type="match status" value="1"/>
</dbReference>
<proteinExistence type="predicted"/>
<dbReference type="InterPro" id="IPR050189">
    <property type="entry name" value="MFS_Efflux_Transporters"/>
</dbReference>
<name>A0A6N7YMV4_9PSEU</name>
<dbReference type="Gene3D" id="1.20.1250.20">
    <property type="entry name" value="MFS general substrate transporter like domains"/>
    <property type="match status" value="2"/>
</dbReference>
<evidence type="ECO:0000256" key="6">
    <source>
        <dbReference type="SAM" id="MobiDB-lite"/>
    </source>
</evidence>
<feature type="transmembrane region" description="Helical" evidence="7">
    <location>
        <begin position="153"/>
        <end position="178"/>
    </location>
</feature>
<accession>A0A6N7YMV4</accession>
<evidence type="ECO:0000259" key="8">
    <source>
        <dbReference type="PROSITE" id="PS50850"/>
    </source>
</evidence>
<feature type="transmembrane region" description="Helical" evidence="7">
    <location>
        <begin position="388"/>
        <end position="410"/>
    </location>
</feature>
<dbReference type="GO" id="GO:0005886">
    <property type="term" value="C:plasma membrane"/>
    <property type="evidence" value="ECO:0007669"/>
    <property type="project" value="UniProtKB-SubCell"/>
</dbReference>
<feature type="transmembrane region" description="Helical" evidence="7">
    <location>
        <begin position="60"/>
        <end position="78"/>
    </location>
</feature>
<dbReference type="SUPFAM" id="SSF103473">
    <property type="entry name" value="MFS general substrate transporter"/>
    <property type="match status" value="1"/>
</dbReference>
<dbReference type="GO" id="GO:0022857">
    <property type="term" value="F:transmembrane transporter activity"/>
    <property type="evidence" value="ECO:0007669"/>
    <property type="project" value="InterPro"/>
</dbReference>
<keyword evidence="4 7" id="KW-1133">Transmembrane helix</keyword>
<feature type="transmembrane region" description="Helical" evidence="7">
    <location>
        <begin position="185"/>
        <end position="206"/>
    </location>
</feature>
<evidence type="ECO:0000256" key="7">
    <source>
        <dbReference type="SAM" id="Phobius"/>
    </source>
</evidence>
<dbReference type="InterPro" id="IPR036259">
    <property type="entry name" value="MFS_trans_sf"/>
</dbReference>
<protein>
    <submittedName>
        <fullName evidence="9">MFS transporter</fullName>
    </submittedName>
</protein>
<feature type="transmembrane region" description="Helical" evidence="7">
    <location>
        <begin position="331"/>
        <end position="350"/>
    </location>
</feature>
<evidence type="ECO:0000256" key="4">
    <source>
        <dbReference type="ARBA" id="ARBA00022989"/>
    </source>
</evidence>
<dbReference type="AlphaFoldDB" id="A0A6N7YMV4"/>
<dbReference type="EMBL" id="WMBA01000011">
    <property type="protein sequence ID" value="MTD54307.1"/>
    <property type="molecule type" value="Genomic_DNA"/>
</dbReference>
<reference evidence="9 10" key="1">
    <citation type="submission" date="2019-11" db="EMBL/GenBank/DDBJ databases">
        <title>Draft genome of Amycolatopsis RM579.</title>
        <authorList>
            <person name="Duangmal K."/>
            <person name="Mingma R."/>
        </authorList>
    </citation>
    <scope>NUCLEOTIDE SEQUENCE [LARGE SCALE GENOMIC DNA]</scope>
    <source>
        <strain evidence="9 10">RM579</strain>
    </source>
</reference>
<dbReference type="PROSITE" id="PS50850">
    <property type="entry name" value="MFS"/>
    <property type="match status" value="1"/>
</dbReference>
<dbReference type="Proteomes" id="UP000440096">
    <property type="component" value="Unassembled WGS sequence"/>
</dbReference>
<evidence type="ECO:0000313" key="10">
    <source>
        <dbReference type="Proteomes" id="UP000440096"/>
    </source>
</evidence>
<dbReference type="InterPro" id="IPR011701">
    <property type="entry name" value="MFS"/>
</dbReference>
<feature type="transmembrane region" description="Helical" evidence="7">
    <location>
        <begin position="356"/>
        <end position="376"/>
    </location>
</feature>
<feature type="transmembrane region" description="Helical" evidence="7">
    <location>
        <begin position="416"/>
        <end position="438"/>
    </location>
</feature>
<keyword evidence="2" id="KW-1003">Cell membrane</keyword>
<feature type="transmembrane region" description="Helical" evidence="7">
    <location>
        <begin position="98"/>
        <end position="116"/>
    </location>
</feature>
<feature type="compositionally biased region" description="Polar residues" evidence="6">
    <location>
        <begin position="40"/>
        <end position="49"/>
    </location>
</feature>
<feature type="transmembrane region" description="Helical" evidence="7">
    <location>
        <begin position="299"/>
        <end position="319"/>
    </location>
</feature>
<comment type="caution">
    <text evidence="9">The sequence shown here is derived from an EMBL/GenBank/DDBJ whole genome shotgun (WGS) entry which is preliminary data.</text>
</comment>
<evidence type="ECO:0000256" key="1">
    <source>
        <dbReference type="ARBA" id="ARBA00004651"/>
    </source>
</evidence>
<sequence length="462" mass="47353">MHDGSLTRFRGRGSEAVTPAVNAGSPVPGSAPTPHITGRPTMSKSTMPESASADPLSARWTMLTIVSLGFISLTLNWFDIAASFPLIAPDLGVGIPHLAVLISLFLAGYGLAHIPGGILTTRIGMKRTLVLGVLLEAVAGVLSGLATDYTTLAIFRLLAGIGGSIFIAVAFGAVTVWFERRELTLALGIAGGAAFSVGVALGLYGWTVLQEATGWHTALIIGGVFGIVVAVITAAGFRTPVGATTLGGVAVTHAGLRQALGHRDLWRYGFVMLGGYGAYFTASQLLSEYAVTVRGFSPAAGGLLAAFIGLAGIPGSILGGWWADHSGSTRAFVLVPLLIMAVTLGLVPFVPAAALWALGIGIGFFLIFSFAAWSSIPSRVAGIAHEHIGTAIGLMLTLAAVGGFLVPLGFGGFVDGVGFTGGWIFLAVATFTFALLGLTRRRQGTGSAAPSAKHLTDTVISD</sequence>
<feature type="transmembrane region" description="Helical" evidence="7">
    <location>
        <begin position="218"/>
        <end position="237"/>
    </location>
</feature>
<dbReference type="Pfam" id="PF07690">
    <property type="entry name" value="MFS_1"/>
    <property type="match status" value="1"/>
</dbReference>
<evidence type="ECO:0000256" key="2">
    <source>
        <dbReference type="ARBA" id="ARBA00022475"/>
    </source>
</evidence>
<keyword evidence="5 7" id="KW-0472">Membrane</keyword>
<dbReference type="PANTHER" id="PTHR43124:SF3">
    <property type="entry name" value="CHLORAMPHENICOL EFFLUX PUMP RV0191"/>
    <property type="match status" value="1"/>
</dbReference>
<keyword evidence="10" id="KW-1185">Reference proteome</keyword>
<dbReference type="InterPro" id="IPR020846">
    <property type="entry name" value="MFS_dom"/>
</dbReference>
<organism evidence="9 10">
    <name type="scientific">Amycolatopsis pithecellobii</name>
    <dbReference type="NCBI Taxonomy" id="664692"/>
    <lineage>
        <taxon>Bacteria</taxon>
        <taxon>Bacillati</taxon>
        <taxon>Actinomycetota</taxon>
        <taxon>Actinomycetes</taxon>
        <taxon>Pseudonocardiales</taxon>
        <taxon>Pseudonocardiaceae</taxon>
        <taxon>Amycolatopsis</taxon>
    </lineage>
</organism>
<feature type="region of interest" description="Disordered" evidence="6">
    <location>
        <begin position="1"/>
        <end position="50"/>
    </location>
</feature>
<keyword evidence="3 7" id="KW-0812">Transmembrane</keyword>
<feature type="transmembrane region" description="Helical" evidence="7">
    <location>
        <begin position="128"/>
        <end position="147"/>
    </location>
</feature>
<comment type="subcellular location">
    <subcellularLocation>
        <location evidence="1">Cell membrane</location>
        <topology evidence="1">Multi-pass membrane protein</topology>
    </subcellularLocation>
</comment>
<evidence type="ECO:0000313" key="9">
    <source>
        <dbReference type="EMBL" id="MTD54307.1"/>
    </source>
</evidence>
<feature type="transmembrane region" description="Helical" evidence="7">
    <location>
        <begin position="265"/>
        <end position="287"/>
    </location>
</feature>
<gene>
    <name evidence="9" type="ORF">GKO32_10010</name>
</gene>